<proteinExistence type="predicted"/>
<comment type="caution">
    <text evidence="4">The sequence shown here is derived from an EMBL/GenBank/DDBJ whole genome shotgun (WGS) entry which is preliminary data.</text>
</comment>
<dbReference type="SUPFAM" id="SSF111369">
    <property type="entry name" value="HlyD-like secretion proteins"/>
    <property type="match status" value="1"/>
</dbReference>
<name>A0A5C6BUP0_9BACT</name>
<dbReference type="Gene3D" id="2.40.50.100">
    <property type="match status" value="1"/>
</dbReference>
<reference evidence="4 5" key="1">
    <citation type="journal article" date="2020" name="Antonie Van Leeuwenhoek">
        <title>Rhodopirellula heiligendammensis sp. nov., Rhodopirellula pilleata sp. nov., and Rhodopirellula solitaria sp. nov. isolated from natural or artificial marine surfaces in Northern Germany and California, USA, and emended description of the genus Rhodopirellula.</title>
        <authorList>
            <person name="Kallscheuer N."/>
            <person name="Wiegand S."/>
            <person name="Jogler M."/>
            <person name="Boedeker C."/>
            <person name="Peeters S.H."/>
            <person name="Rast P."/>
            <person name="Heuer A."/>
            <person name="Jetten M.S.M."/>
            <person name="Rohde M."/>
            <person name="Jogler C."/>
        </authorList>
    </citation>
    <scope>NUCLEOTIDE SEQUENCE [LARGE SCALE GENOMIC DNA]</scope>
    <source>
        <strain evidence="4 5">Poly21</strain>
    </source>
</reference>
<gene>
    <name evidence="4" type="ORF">Poly21_25620</name>
</gene>
<feature type="region of interest" description="Disordered" evidence="1">
    <location>
        <begin position="1"/>
        <end position="31"/>
    </location>
</feature>
<dbReference type="Gene3D" id="1.10.287.470">
    <property type="entry name" value="Helix hairpin bin"/>
    <property type="match status" value="1"/>
</dbReference>
<dbReference type="Proteomes" id="UP000319908">
    <property type="component" value="Unassembled WGS sequence"/>
</dbReference>
<evidence type="ECO:0000256" key="1">
    <source>
        <dbReference type="SAM" id="MobiDB-lite"/>
    </source>
</evidence>
<keyword evidence="2" id="KW-0472">Membrane</keyword>
<feature type="transmembrane region" description="Helical" evidence="2">
    <location>
        <begin position="38"/>
        <end position="58"/>
    </location>
</feature>
<dbReference type="RefSeq" id="WP_146407261.1">
    <property type="nucleotide sequence ID" value="NZ_SJPU01000002.1"/>
</dbReference>
<dbReference type="Pfam" id="PF25917">
    <property type="entry name" value="BSH_RND"/>
    <property type="match status" value="1"/>
</dbReference>
<evidence type="ECO:0000259" key="3">
    <source>
        <dbReference type="Pfam" id="PF25917"/>
    </source>
</evidence>
<dbReference type="EMBL" id="SJPU01000002">
    <property type="protein sequence ID" value="TWU15367.1"/>
    <property type="molecule type" value="Genomic_DNA"/>
</dbReference>
<feature type="region of interest" description="Disordered" evidence="1">
    <location>
        <begin position="521"/>
        <end position="567"/>
    </location>
</feature>
<dbReference type="AlphaFoldDB" id="A0A5C6BUP0"/>
<evidence type="ECO:0000313" key="4">
    <source>
        <dbReference type="EMBL" id="TWU15367.1"/>
    </source>
</evidence>
<evidence type="ECO:0000313" key="5">
    <source>
        <dbReference type="Proteomes" id="UP000319908"/>
    </source>
</evidence>
<organism evidence="4 5">
    <name type="scientific">Allorhodopirellula heiligendammensis</name>
    <dbReference type="NCBI Taxonomy" id="2714739"/>
    <lineage>
        <taxon>Bacteria</taxon>
        <taxon>Pseudomonadati</taxon>
        <taxon>Planctomycetota</taxon>
        <taxon>Planctomycetia</taxon>
        <taxon>Pirellulales</taxon>
        <taxon>Pirellulaceae</taxon>
        <taxon>Allorhodopirellula</taxon>
    </lineage>
</organism>
<evidence type="ECO:0000256" key="2">
    <source>
        <dbReference type="SAM" id="Phobius"/>
    </source>
</evidence>
<keyword evidence="5" id="KW-1185">Reference proteome</keyword>
<keyword evidence="2" id="KW-1133">Transmembrane helix</keyword>
<sequence>MNATPGPPSSHQHESSSSSVQLPEETPAEPRRGTLGRLVNVIVSSGILALCVFGYTFLGERERPERAKSAKSGKTTVTTQELRIHSGPVPIDVNGVAVPLREIRLATEVSGRIVEQSRNLRTGRMVEAGEVLIRLDPIEYELEVKRLRAQASQEAAEVASVEVSIGNTHELSKLAQQQFDLAKSERDRVDILAKRQAASATELDAVKRAELTAKASFVELGNRLRELESQRLLLLEKRAMTDVLLQRAQLDLSRCVVKTPIRGRVVASTVEEDSYVPAGTSFITIEDTSAVEVRCNLTADQMIWVWSSGGITRFIEPSALELARVAPGDAGESPLPMGTSEDDRVPPIPATISYKFGSETHHWPAVLQRIDGAGIDPQTRTYPCLFRVNTPQSLVSTGRRQQLTRGMFVSVVMDTQPDQTLYEVAETAIRPGNRVWLSVDGRLRVLPVTIVSRLPESIVIAMDPEKSQGVSLAMAEIIVSPVSDPLDGMAIAATPMQSEEPAAIGSSDPRLGTEVATLAEATGNSQSEDSGYESVDPQSDDGINEVTGRSGVLTSAVKAEPAMETAQ</sequence>
<feature type="domain" description="Multidrug resistance protein MdtA-like barrel-sandwich hybrid" evidence="3">
    <location>
        <begin position="104"/>
        <end position="281"/>
    </location>
</feature>
<dbReference type="InterPro" id="IPR050739">
    <property type="entry name" value="MFP"/>
</dbReference>
<protein>
    <submittedName>
        <fullName evidence="4">Multidrug resistance protein MdtN</fullName>
    </submittedName>
</protein>
<dbReference type="OrthoDB" id="233363at2"/>
<dbReference type="InterPro" id="IPR058625">
    <property type="entry name" value="MdtA-like_BSH"/>
</dbReference>
<accession>A0A5C6BUP0</accession>
<keyword evidence="2" id="KW-0812">Transmembrane</keyword>
<dbReference type="PANTHER" id="PTHR30386">
    <property type="entry name" value="MEMBRANE FUSION SUBUNIT OF EMRAB-TOLC MULTIDRUG EFFLUX PUMP"/>
    <property type="match status" value="1"/>
</dbReference>
<dbReference type="Gene3D" id="2.40.30.170">
    <property type="match status" value="1"/>
</dbReference>
<dbReference type="PANTHER" id="PTHR30386:SF18">
    <property type="entry name" value="INNER MEMBRANE PROTEIN YIAV-RELATED"/>
    <property type="match status" value="1"/>
</dbReference>